<keyword evidence="1" id="KW-0479">Metal-binding</keyword>
<comment type="caution">
    <text evidence="5">The sequence shown here is derived from an EMBL/GenBank/DDBJ whole genome shotgun (WGS) entry which is preliminary data.</text>
</comment>
<evidence type="ECO:0000313" key="5">
    <source>
        <dbReference type="EMBL" id="KAF7377505.1"/>
    </source>
</evidence>
<dbReference type="Pfam" id="PF04082">
    <property type="entry name" value="Fungal_trans"/>
    <property type="match status" value="1"/>
</dbReference>
<dbReference type="AlphaFoldDB" id="A0A8H6ZEF0"/>
<dbReference type="InterPro" id="IPR007219">
    <property type="entry name" value="XnlR_reg_dom"/>
</dbReference>
<dbReference type="Gene3D" id="4.10.240.10">
    <property type="entry name" value="Zn(2)-C6 fungal-type DNA-binding domain"/>
    <property type="match status" value="1"/>
</dbReference>
<protein>
    <submittedName>
        <fullName evidence="5">Zn(2)-C6 fungal-type domain-containing protein</fullName>
    </submittedName>
</protein>
<feature type="region of interest" description="Disordered" evidence="3">
    <location>
        <begin position="1"/>
        <end position="26"/>
    </location>
</feature>
<reference evidence="5" key="1">
    <citation type="submission" date="2020-05" db="EMBL/GenBank/DDBJ databases">
        <title>Mycena genomes resolve the evolution of fungal bioluminescence.</title>
        <authorList>
            <person name="Tsai I.J."/>
        </authorList>
    </citation>
    <scope>NUCLEOTIDE SEQUENCE</scope>
    <source>
        <strain evidence="5">160909Yilan</strain>
    </source>
</reference>
<proteinExistence type="predicted"/>
<evidence type="ECO:0000256" key="2">
    <source>
        <dbReference type="ARBA" id="ARBA00023242"/>
    </source>
</evidence>
<accession>A0A8H6ZEF0</accession>
<feature type="compositionally biased region" description="Pro residues" evidence="3">
    <location>
        <begin position="694"/>
        <end position="708"/>
    </location>
</feature>
<feature type="region of interest" description="Disordered" evidence="3">
    <location>
        <begin position="631"/>
        <end position="741"/>
    </location>
</feature>
<dbReference type="SMART" id="SM00066">
    <property type="entry name" value="GAL4"/>
    <property type="match status" value="1"/>
</dbReference>
<dbReference type="InterPro" id="IPR001138">
    <property type="entry name" value="Zn2Cys6_DnaBD"/>
</dbReference>
<dbReference type="PANTHER" id="PTHR46910">
    <property type="entry name" value="TRANSCRIPTION FACTOR PDR1"/>
    <property type="match status" value="1"/>
</dbReference>
<dbReference type="Proteomes" id="UP000623467">
    <property type="component" value="Unassembled WGS sequence"/>
</dbReference>
<feature type="region of interest" description="Disordered" evidence="3">
    <location>
        <begin position="89"/>
        <end position="124"/>
    </location>
</feature>
<evidence type="ECO:0000256" key="3">
    <source>
        <dbReference type="SAM" id="MobiDB-lite"/>
    </source>
</evidence>
<dbReference type="GO" id="GO:0008270">
    <property type="term" value="F:zinc ion binding"/>
    <property type="evidence" value="ECO:0007669"/>
    <property type="project" value="InterPro"/>
</dbReference>
<dbReference type="Pfam" id="PF00172">
    <property type="entry name" value="Zn_clus"/>
    <property type="match status" value="1"/>
</dbReference>
<dbReference type="GO" id="GO:0000981">
    <property type="term" value="F:DNA-binding transcription factor activity, RNA polymerase II-specific"/>
    <property type="evidence" value="ECO:0007669"/>
    <property type="project" value="InterPro"/>
</dbReference>
<dbReference type="CDD" id="cd00067">
    <property type="entry name" value="GAL4"/>
    <property type="match status" value="1"/>
</dbReference>
<dbReference type="PANTHER" id="PTHR46910:SF38">
    <property type="entry name" value="ZN(2)-C6 FUNGAL-TYPE DOMAIN-CONTAINING PROTEIN"/>
    <property type="match status" value="1"/>
</dbReference>
<keyword evidence="2" id="KW-0539">Nucleus</keyword>
<feature type="compositionally biased region" description="Low complexity" evidence="3">
    <location>
        <begin position="639"/>
        <end position="652"/>
    </location>
</feature>
<dbReference type="SMART" id="SM00906">
    <property type="entry name" value="Fungal_trans"/>
    <property type="match status" value="1"/>
</dbReference>
<dbReference type="SUPFAM" id="SSF57701">
    <property type="entry name" value="Zn2/Cys6 DNA-binding domain"/>
    <property type="match status" value="1"/>
</dbReference>
<gene>
    <name evidence="5" type="ORF">MSAN_00172600</name>
</gene>
<dbReference type="InterPro" id="IPR036864">
    <property type="entry name" value="Zn2-C6_fun-type_DNA-bd_sf"/>
</dbReference>
<dbReference type="InterPro" id="IPR050987">
    <property type="entry name" value="AtrR-like"/>
</dbReference>
<organism evidence="5 6">
    <name type="scientific">Mycena sanguinolenta</name>
    <dbReference type="NCBI Taxonomy" id="230812"/>
    <lineage>
        <taxon>Eukaryota</taxon>
        <taxon>Fungi</taxon>
        <taxon>Dikarya</taxon>
        <taxon>Basidiomycota</taxon>
        <taxon>Agaricomycotina</taxon>
        <taxon>Agaricomycetes</taxon>
        <taxon>Agaricomycetidae</taxon>
        <taxon>Agaricales</taxon>
        <taxon>Marasmiineae</taxon>
        <taxon>Mycenaceae</taxon>
        <taxon>Mycena</taxon>
    </lineage>
</organism>
<dbReference type="OrthoDB" id="4456959at2759"/>
<evidence type="ECO:0000259" key="4">
    <source>
        <dbReference type="PROSITE" id="PS50048"/>
    </source>
</evidence>
<evidence type="ECO:0000256" key="1">
    <source>
        <dbReference type="ARBA" id="ARBA00022723"/>
    </source>
</evidence>
<evidence type="ECO:0000313" key="6">
    <source>
        <dbReference type="Proteomes" id="UP000623467"/>
    </source>
</evidence>
<dbReference type="GO" id="GO:0003677">
    <property type="term" value="F:DNA binding"/>
    <property type="evidence" value="ECO:0007669"/>
    <property type="project" value="InterPro"/>
</dbReference>
<dbReference type="EMBL" id="JACAZH010000001">
    <property type="protein sequence ID" value="KAF7377505.1"/>
    <property type="molecule type" value="Genomic_DNA"/>
</dbReference>
<dbReference type="CDD" id="cd12148">
    <property type="entry name" value="fungal_TF_MHR"/>
    <property type="match status" value="1"/>
</dbReference>
<keyword evidence="6" id="KW-1185">Reference proteome</keyword>
<dbReference type="PROSITE" id="PS00463">
    <property type="entry name" value="ZN2_CY6_FUNGAL_1"/>
    <property type="match status" value="1"/>
</dbReference>
<feature type="compositionally biased region" description="Low complexity" evidence="3">
    <location>
        <begin position="103"/>
        <end position="115"/>
    </location>
</feature>
<feature type="domain" description="Zn(2)-C6 fungal-type" evidence="4">
    <location>
        <begin position="27"/>
        <end position="60"/>
    </location>
</feature>
<dbReference type="GO" id="GO:0006351">
    <property type="term" value="P:DNA-templated transcription"/>
    <property type="evidence" value="ECO:0007669"/>
    <property type="project" value="InterPro"/>
</dbReference>
<sequence>MSSSDEEDFPSANGKRGPQKKKRLQRSCDLCRKRKIRCDSATMPQNRCSSCISFNTACLHTHQAMKRGPKNRRIEELQKQVAALEAQLQVQSDATSSGSSALPPTSEVTPPVDSSPSPPALPDEDLAIDELAGRFKQFSFGAMKHRFFGSSSGFRLISDALTVKEEVLGRPIVTQFRRPEYWHMRPWEKGPHEDRPQYIFPDQDLIASLMELYWECIHPTMPLLHRPTFERCVAEGLHLEDYRFGALLLAVLALGSRYSDDPRVFIPGPNSSLSAGWSFFTQVQVIRKSLFDEPSIYEVQLYCLISMYTLGTSTPHASWLYIGLGIRFVQERGEHRRKPEGHKPTVADELWKRAFWCLLSMDRTVCSFLGRPSAVHVEDYDLDLPLEVDDEYWEHPDPDQMFKQPPGKPSLITYFNCHIRLSELLGSTLRRMYASNKARVLLGLVNTEGEQRAVADLDSAMNEFISSIPSHLRWDPNRTGVFFDQSAVLHTLYYALQITIHRPYILRPTMLALPSLTICTSAARSLINVVDVWLNRLQRVALAQMHTSIFIAAIVLLLNLFGAKRAGLPIDVAKELAHVSTALRMLKFQESRWQTAGRLWELLQELNSWDGPPPSKYKKKTMKGDVIHETEEAGRSVFTDNNTPTPSATSPAPDFPAGATPSGSNGHGQNIDMGMGMYTSSTLADELSPAPASYRPPAPPTPSPPPALAPARAPAQHQHPGHVGYGWNDIMLASNPAPEHE</sequence>
<feature type="compositionally biased region" description="Polar residues" evidence="3">
    <location>
        <begin position="92"/>
        <end position="102"/>
    </location>
</feature>
<name>A0A8H6ZEF0_9AGAR</name>
<dbReference type="PROSITE" id="PS50048">
    <property type="entry name" value="ZN2_CY6_FUNGAL_2"/>
    <property type="match status" value="1"/>
</dbReference>